<dbReference type="RefSeq" id="WP_281875091.1">
    <property type="nucleotide sequence ID" value="NZ_AP026978.1"/>
</dbReference>
<dbReference type="SUPFAM" id="SSF50022">
    <property type="entry name" value="ISP domain"/>
    <property type="match status" value="1"/>
</dbReference>
<keyword evidence="7" id="KW-1185">Reference proteome</keyword>
<dbReference type="Pfam" id="PF00355">
    <property type="entry name" value="Rieske"/>
    <property type="match status" value="1"/>
</dbReference>
<name>A0ABM8D3N6_9NOCA</name>
<evidence type="ECO:0000259" key="5">
    <source>
        <dbReference type="PROSITE" id="PS51296"/>
    </source>
</evidence>
<gene>
    <name evidence="6" type="ORF">IFM12276_50310</name>
</gene>
<dbReference type="InterPro" id="IPR017941">
    <property type="entry name" value="Rieske_2Fe-2S"/>
</dbReference>
<dbReference type="InterPro" id="IPR036922">
    <property type="entry name" value="Rieske_2Fe-2S_sf"/>
</dbReference>
<keyword evidence="3" id="KW-0408">Iron</keyword>
<dbReference type="PROSITE" id="PS51296">
    <property type="entry name" value="RIESKE"/>
    <property type="match status" value="1"/>
</dbReference>
<evidence type="ECO:0000256" key="3">
    <source>
        <dbReference type="ARBA" id="ARBA00023004"/>
    </source>
</evidence>
<dbReference type="EMBL" id="AP026978">
    <property type="protein sequence ID" value="BDU02003.1"/>
    <property type="molecule type" value="Genomic_DNA"/>
</dbReference>
<evidence type="ECO:0000313" key="7">
    <source>
        <dbReference type="Proteomes" id="UP001317870"/>
    </source>
</evidence>
<sequence>MNASGEPLEFDPDSVRRAPRSVWHDTFQATVNGRQYAIFRSGGKSFAVARFCPHKGADLARRGLPDFGLGVVTCLAHAHAYRLSDGGCTRADTCEVLPVFPVDPTLPTATDLEETT</sequence>
<dbReference type="Gene3D" id="2.102.10.10">
    <property type="entry name" value="Rieske [2Fe-2S] iron-sulphur domain"/>
    <property type="match status" value="1"/>
</dbReference>
<evidence type="ECO:0000256" key="2">
    <source>
        <dbReference type="ARBA" id="ARBA00022723"/>
    </source>
</evidence>
<evidence type="ECO:0000256" key="1">
    <source>
        <dbReference type="ARBA" id="ARBA00022714"/>
    </source>
</evidence>
<accession>A0ABM8D3N6</accession>
<reference evidence="6 7" key="1">
    <citation type="submission" date="2022-11" db="EMBL/GenBank/DDBJ databases">
        <title>Genome Sequencing of Nocardia sp. ON39_IFM12276 and assembly.</title>
        <authorList>
            <person name="Shimojima M."/>
            <person name="Toyokawa M."/>
            <person name="Uesaka K."/>
        </authorList>
    </citation>
    <scope>NUCLEOTIDE SEQUENCE [LARGE SCALE GENOMIC DNA]</scope>
    <source>
        <strain evidence="6 7">IFM 12276</strain>
    </source>
</reference>
<keyword evidence="4" id="KW-0411">Iron-sulfur</keyword>
<dbReference type="Proteomes" id="UP001317870">
    <property type="component" value="Chromosome"/>
</dbReference>
<feature type="domain" description="Rieske" evidence="5">
    <location>
        <begin position="10"/>
        <end position="103"/>
    </location>
</feature>
<organism evidence="6 7">
    <name type="scientific">Nocardia sputorum</name>
    <dbReference type="NCBI Taxonomy" id="2984338"/>
    <lineage>
        <taxon>Bacteria</taxon>
        <taxon>Bacillati</taxon>
        <taxon>Actinomycetota</taxon>
        <taxon>Actinomycetes</taxon>
        <taxon>Mycobacteriales</taxon>
        <taxon>Nocardiaceae</taxon>
        <taxon>Nocardia</taxon>
    </lineage>
</organism>
<keyword evidence="2" id="KW-0479">Metal-binding</keyword>
<evidence type="ECO:0000313" key="6">
    <source>
        <dbReference type="EMBL" id="BDU02003.1"/>
    </source>
</evidence>
<proteinExistence type="predicted"/>
<keyword evidence="1" id="KW-0001">2Fe-2S</keyword>
<protein>
    <recommendedName>
        <fullName evidence="5">Rieske domain-containing protein</fullName>
    </recommendedName>
</protein>
<evidence type="ECO:0000256" key="4">
    <source>
        <dbReference type="ARBA" id="ARBA00023014"/>
    </source>
</evidence>